<dbReference type="PANTHER" id="PTHR43439">
    <property type="entry name" value="PHENYLACETATE-COENZYME A LIGASE"/>
    <property type="match status" value="1"/>
</dbReference>
<dbReference type="PROSITE" id="PS00455">
    <property type="entry name" value="AMP_BINDING"/>
    <property type="match status" value="1"/>
</dbReference>
<proteinExistence type="predicted"/>
<dbReference type="Proteomes" id="UP000030143">
    <property type="component" value="Unassembled WGS sequence"/>
</dbReference>
<dbReference type="SUPFAM" id="SSF56801">
    <property type="entry name" value="Acetyl-CoA synthetase-like"/>
    <property type="match status" value="1"/>
</dbReference>
<dbReference type="AlphaFoldDB" id="A0A0A2J040"/>
<organism evidence="3 4">
    <name type="scientific">Penicillium expansum</name>
    <name type="common">Blue mold rot fungus</name>
    <dbReference type="NCBI Taxonomy" id="27334"/>
    <lineage>
        <taxon>Eukaryota</taxon>
        <taxon>Fungi</taxon>
        <taxon>Dikarya</taxon>
        <taxon>Ascomycota</taxon>
        <taxon>Pezizomycotina</taxon>
        <taxon>Eurotiomycetes</taxon>
        <taxon>Eurotiomycetidae</taxon>
        <taxon>Eurotiales</taxon>
        <taxon>Aspergillaceae</taxon>
        <taxon>Penicillium</taxon>
    </lineage>
</organism>
<evidence type="ECO:0008006" key="5">
    <source>
        <dbReference type="Google" id="ProtNLM"/>
    </source>
</evidence>
<evidence type="ECO:0000256" key="2">
    <source>
        <dbReference type="ARBA" id="ARBA00022553"/>
    </source>
</evidence>
<dbReference type="VEuPathDB" id="FungiDB:PEXP_073840"/>
<dbReference type="GeneID" id="27675809"/>
<dbReference type="RefSeq" id="XP_016597562.1">
    <property type="nucleotide sequence ID" value="XM_016740390.1"/>
</dbReference>
<keyword evidence="1" id="KW-0596">Phosphopantetheine</keyword>
<keyword evidence="4" id="KW-1185">Reference proteome</keyword>
<dbReference type="STRING" id="27334.A0A0A2J040"/>
<dbReference type="InterPro" id="IPR051414">
    <property type="entry name" value="Adenylate-forming_Reductase"/>
</dbReference>
<gene>
    <name evidence="3" type="ORF">PEX2_031150</name>
</gene>
<dbReference type="PhylomeDB" id="A0A0A2J040"/>
<evidence type="ECO:0000256" key="1">
    <source>
        <dbReference type="ARBA" id="ARBA00022450"/>
    </source>
</evidence>
<protein>
    <recommendedName>
        <fullName evidence="5">AMP-dependent synthetase/ligase</fullName>
    </recommendedName>
</protein>
<comment type="caution">
    <text evidence="3">The sequence shown here is derived from an EMBL/GenBank/DDBJ whole genome shotgun (WGS) entry which is preliminary data.</text>
</comment>
<accession>A0A0A2J040</accession>
<name>A0A0A2J040_PENEN</name>
<dbReference type="EMBL" id="JQFZ01000195">
    <property type="protein sequence ID" value="KGO55411.1"/>
    <property type="molecule type" value="Genomic_DNA"/>
</dbReference>
<evidence type="ECO:0000313" key="4">
    <source>
        <dbReference type="Proteomes" id="UP000030143"/>
    </source>
</evidence>
<evidence type="ECO:0000313" key="3">
    <source>
        <dbReference type="EMBL" id="KGO55411.1"/>
    </source>
</evidence>
<keyword evidence="2" id="KW-0597">Phosphoprotein</keyword>
<dbReference type="PANTHER" id="PTHR43439:SF2">
    <property type="entry name" value="ENZYME, PUTATIVE (JCVI)-RELATED"/>
    <property type="match status" value="1"/>
</dbReference>
<dbReference type="HOGENOM" id="CLU_1540581_0_0_1"/>
<sequence length="174" mass="19624">MTETTEAMLERRQMNRYTLPELDYFLSNLPVEPYPYTKTFEEARKDPYVVLHSSGSTGTLKILTLKQGSAAAHDAFQLFPSLGDNPPSVLIDISREPAFLETLPLLHNVSYSGGILPTDAGEVISKRTRLFGGIASTETGILPGEIPPPDMWNYYRYNENPGYELRHYADNMYE</sequence>
<reference evidence="3 4" key="1">
    <citation type="journal article" date="2015" name="Mol. Plant Microbe Interact.">
        <title>Genome, transcriptome, and functional analyses of Penicillium expansum provide new insights into secondary metabolism and pathogenicity.</title>
        <authorList>
            <person name="Ballester A.R."/>
            <person name="Marcet-Houben M."/>
            <person name="Levin E."/>
            <person name="Sela N."/>
            <person name="Selma-Lazaro C."/>
            <person name="Carmona L."/>
            <person name="Wisniewski M."/>
            <person name="Droby S."/>
            <person name="Gonzalez-Candelas L."/>
            <person name="Gabaldon T."/>
        </authorList>
    </citation>
    <scope>NUCLEOTIDE SEQUENCE [LARGE SCALE GENOMIC DNA]</scope>
    <source>
        <strain evidence="3 4">MD-8</strain>
    </source>
</reference>
<dbReference type="InterPro" id="IPR020845">
    <property type="entry name" value="AMP-binding_CS"/>
</dbReference>
<dbReference type="OrthoDB" id="429813at2759"/>